<gene>
    <name evidence="6" type="ORF">ACFQ3L_04825</name>
</gene>
<proteinExistence type="predicted"/>
<evidence type="ECO:0000313" key="7">
    <source>
        <dbReference type="Proteomes" id="UP001597249"/>
    </source>
</evidence>
<feature type="domain" description="Aminotransferase class I/classII large" evidence="5">
    <location>
        <begin position="48"/>
        <end position="380"/>
    </location>
</feature>
<dbReference type="Gene3D" id="3.90.1150.10">
    <property type="entry name" value="Aspartate Aminotransferase, domain 1"/>
    <property type="match status" value="1"/>
</dbReference>
<dbReference type="InterPro" id="IPR050859">
    <property type="entry name" value="Class-I_PLP-dep_aminotransf"/>
</dbReference>
<evidence type="ECO:0000256" key="4">
    <source>
        <dbReference type="ARBA" id="ARBA00022898"/>
    </source>
</evidence>
<comment type="caution">
    <text evidence="6">The sequence shown here is derived from an EMBL/GenBank/DDBJ whole genome shotgun (WGS) entry which is preliminary data.</text>
</comment>
<dbReference type="Proteomes" id="UP001597249">
    <property type="component" value="Unassembled WGS sequence"/>
</dbReference>
<dbReference type="SUPFAM" id="SSF53383">
    <property type="entry name" value="PLP-dependent transferases"/>
    <property type="match status" value="1"/>
</dbReference>
<dbReference type="CDD" id="cd00609">
    <property type="entry name" value="AAT_like"/>
    <property type="match status" value="1"/>
</dbReference>
<organism evidence="6 7">
    <name type="scientific">Lacticaseibacillus jixianensis</name>
    <dbReference type="NCBI Taxonomy" id="2486012"/>
    <lineage>
        <taxon>Bacteria</taxon>
        <taxon>Bacillati</taxon>
        <taxon>Bacillota</taxon>
        <taxon>Bacilli</taxon>
        <taxon>Lactobacillales</taxon>
        <taxon>Lactobacillaceae</taxon>
        <taxon>Lacticaseibacillus</taxon>
    </lineage>
</organism>
<evidence type="ECO:0000256" key="1">
    <source>
        <dbReference type="ARBA" id="ARBA00001933"/>
    </source>
</evidence>
<evidence type="ECO:0000313" key="6">
    <source>
        <dbReference type="EMBL" id="MFD1392915.1"/>
    </source>
</evidence>
<sequence>MKLANRVAATQNVGLNDLYTAPDPQQISFAGGYPDPAMFPQAELTNGLKQAAADRAAFQYADAWGDRALRDQLAALMMADGIKATGTDILITQGAQQGIDLTARLMLDPGDGLVVEAPTYLGALAAFNQYAPTYYEVPMQEDGMDLEALQKIQLTHPVKMIYTVPDFQNPTGAVMSLEKRQALVRLANRFDVLILEDGPYRFLRYEGASLPPIKAFDTEGRVIFLGSMSKILSPSLRLGWLVASPQLLDGLETLKGAADVESSALIQRGVSRYLDAADFPAHLAQLRQTYRDKRDVMLAALHRELPSGFAVTQPHGGFFLWLQGPAGLDMTRLQKGTLLPAHVSLVPGRNLSPHHTMASGARLTFAAPAREDIEPGVKRLTKALRQRVRQATGSAD</sequence>
<dbReference type="InterPro" id="IPR004839">
    <property type="entry name" value="Aminotransferase_I/II_large"/>
</dbReference>
<evidence type="ECO:0000256" key="3">
    <source>
        <dbReference type="ARBA" id="ARBA00022679"/>
    </source>
</evidence>
<accession>A0ABW4B7G7</accession>
<dbReference type="PANTHER" id="PTHR42790:SF19">
    <property type="entry name" value="KYNURENINE_ALPHA-AMINOADIPATE AMINOTRANSFERASE, MITOCHONDRIAL"/>
    <property type="match status" value="1"/>
</dbReference>
<evidence type="ECO:0000256" key="2">
    <source>
        <dbReference type="ARBA" id="ARBA00022576"/>
    </source>
</evidence>
<dbReference type="GO" id="GO:0008483">
    <property type="term" value="F:transaminase activity"/>
    <property type="evidence" value="ECO:0007669"/>
    <property type="project" value="UniProtKB-KW"/>
</dbReference>
<reference evidence="7" key="1">
    <citation type="journal article" date="2019" name="Int. J. Syst. Evol. Microbiol.">
        <title>The Global Catalogue of Microorganisms (GCM) 10K type strain sequencing project: providing services to taxonomists for standard genome sequencing and annotation.</title>
        <authorList>
            <consortium name="The Broad Institute Genomics Platform"/>
            <consortium name="The Broad Institute Genome Sequencing Center for Infectious Disease"/>
            <person name="Wu L."/>
            <person name="Ma J."/>
        </authorList>
    </citation>
    <scope>NUCLEOTIDE SEQUENCE [LARGE SCALE GENOMIC DNA]</scope>
    <source>
        <strain evidence="7">CCM 8911</strain>
    </source>
</reference>
<dbReference type="InterPro" id="IPR015421">
    <property type="entry name" value="PyrdxlP-dep_Trfase_major"/>
</dbReference>
<comment type="cofactor">
    <cofactor evidence="1">
        <name>pyridoxal 5'-phosphate</name>
        <dbReference type="ChEBI" id="CHEBI:597326"/>
    </cofactor>
</comment>
<evidence type="ECO:0000259" key="5">
    <source>
        <dbReference type="Pfam" id="PF00155"/>
    </source>
</evidence>
<keyword evidence="2 6" id="KW-0032">Aminotransferase</keyword>
<dbReference type="Pfam" id="PF00155">
    <property type="entry name" value="Aminotran_1_2"/>
    <property type="match status" value="1"/>
</dbReference>
<keyword evidence="4" id="KW-0663">Pyridoxal phosphate</keyword>
<dbReference type="EMBL" id="JBHTMO010000013">
    <property type="protein sequence ID" value="MFD1392915.1"/>
    <property type="molecule type" value="Genomic_DNA"/>
</dbReference>
<dbReference type="InterPro" id="IPR015424">
    <property type="entry name" value="PyrdxlP-dep_Trfase"/>
</dbReference>
<dbReference type="Gene3D" id="3.40.640.10">
    <property type="entry name" value="Type I PLP-dependent aspartate aminotransferase-like (Major domain)"/>
    <property type="match status" value="1"/>
</dbReference>
<protein>
    <submittedName>
        <fullName evidence="6">PLP-dependent aminotransferase family protein</fullName>
    </submittedName>
</protein>
<name>A0ABW4B7G7_9LACO</name>
<dbReference type="PANTHER" id="PTHR42790">
    <property type="entry name" value="AMINOTRANSFERASE"/>
    <property type="match status" value="1"/>
</dbReference>
<keyword evidence="7" id="KW-1185">Reference proteome</keyword>
<keyword evidence="3" id="KW-0808">Transferase</keyword>
<dbReference type="RefSeq" id="WP_125584956.1">
    <property type="nucleotide sequence ID" value="NZ_JBHTMO010000013.1"/>
</dbReference>
<dbReference type="InterPro" id="IPR015422">
    <property type="entry name" value="PyrdxlP-dep_Trfase_small"/>
</dbReference>